<feature type="transmembrane region" description="Helical" evidence="6">
    <location>
        <begin position="461"/>
        <end position="481"/>
    </location>
</feature>
<evidence type="ECO:0000256" key="6">
    <source>
        <dbReference type="SAM" id="Phobius"/>
    </source>
</evidence>
<name>A0ABS2GFJ6_9FIRM</name>
<dbReference type="PROSITE" id="PS50850">
    <property type="entry name" value="MFS"/>
    <property type="match status" value="1"/>
</dbReference>
<comment type="subcellular location">
    <subcellularLocation>
        <location evidence="1">Cell membrane</location>
        <topology evidence="1">Multi-pass membrane protein</topology>
    </subcellularLocation>
</comment>
<keyword evidence="5 6" id="KW-0472">Membrane</keyword>
<dbReference type="InterPro" id="IPR020846">
    <property type="entry name" value="MFS_dom"/>
</dbReference>
<feature type="transmembrane region" description="Helical" evidence="6">
    <location>
        <begin position="172"/>
        <end position="193"/>
    </location>
</feature>
<reference evidence="8 9" key="1">
    <citation type="journal article" date="2021" name="Sci. Rep.">
        <title>The distribution of antibiotic resistance genes in chicken gut microbiota commensals.</title>
        <authorList>
            <person name="Juricova H."/>
            <person name="Matiasovicova J."/>
            <person name="Kubasova T."/>
            <person name="Cejkova D."/>
            <person name="Rychlik I."/>
        </authorList>
    </citation>
    <scope>NUCLEOTIDE SEQUENCE [LARGE SCALE GENOMIC DNA]</scope>
    <source>
        <strain evidence="8 9">An537</strain>
    </source>
</reference>
<dbReference type="SUPFAM" id="SSF103473">
    <property type="entry name" value="MFS general substrate transporter"/>
    <property type="match status" value="1"/>
</dbReference>
<proteinExistence type="predicted"/>
<organism evidence="8 9">
    <name type="scientific">Veillonella magna</name>
    <dbReference type="NCBI Taxonomy" id="464322"/>
    <lineage>
        <taxon>Bacteria</taxon>
        <taxon>Bacillati</taxon>
        <taxon>Bacillota</taxon>
        <taxon>Negativicutes</taxon>
        <taxon>Veillonellales</taxon>
        <taxon>Veillonellaceae</taxon>
        <taxon>Veillonella</taxon>
    </lineage>
</organism>
<feature type="transmembrane region" description="Helical" evidence="6">
    <location>
        <begin position="86"/>
        <end position="105"/>
    </location>
</feature>
<keyword evidence="9" id="KW-1185">Reference proteome</keyword>
<feature type="transmembrane region" description="Helical" evidence="6">
    <location>
        <begin position="345"/>
        <end position="364"/>
    </location>
</feature>
<dbReference type="Pfam" id="PF07690">
    <property type="entry name" value="MFS_1"/>
    <property type="match status" value="1"/>
</dbReference>
<evidence type="ECO:0000256" key="1">
    <source>
        <dbReference type="ARBA" id="ARBA00004651"/>
    </source>
</evidence>
<evidence type="ECO:0000256" key="5">
    <source>
        <dbReference type="ARBA" id="ARBA00023136"/>
    </source>
</evidence>
<feature type="transmembrane region" description="Helical" evidence="6">
    <location>
        <begin position="144"/>
        <end position="166"/>
    </location>
</feature>
<keyword evidence="2" id="KW-0813">Transport</keyword>
<dbReference type="PROSITE" id="PS00217">
    <property type="entry name" value="SUGAR_TRANSPORT_2"/>
    <property type="match status" value="1"/>
</dbReference>
<feature type="transmembrane region" description="Helical" evidence="6">
    <location>
        <begin position="20"/>
        <end position="46"/>
    </location>
</feature>
<evidence type="ECO:0000259" key="7">
    <source>
        <dbReference type="PROSITE" id="PS50850"/>
    </source>
</evidence>
<evidence type="ECO:0000313" key="9">
    <source>
        <dbReference type="Proteomes" id="UP000707138"/>
    </source>
</evidence>
<dbReference type="PANTHER" id="PTHR23511">
    <property type="entry name" value="SYNAPTIC VESICLE GLYCOPROTEIN 2"/>
    <property type="match status" value="1"/>
</dbReference>
<evidence type="ECO:0000256" key="3">
    <source>
        <dbReference type="ARBA" id="ARBA00022692"/>
    </source>
</evidence>
<keyword evidence="4 6" id="KW-1133">Transmembrane helix</keyword>
<dbReference type="Proteomes" id="UP000707138">
    <property type="component" value="Unassembled WGS sequence"/>
</dbReference>
<feature type="transmembrane region" description="Helical" evidence="6">
    <location>
        <begin position="371"/>
        <end position="388"/>
    </location>
</feature>
<sequence>MAELIARLDGMKLRPFHYKILMVSGLGWAFDSMDTGIIAFLMPRLIHEWGLSGTEVGWLGSIGLIGMALGAVTSGTLADVIGRKRVFAWTVFLYSLATALCAVAPNYEWLLIFRFLVGVGLGGELPVAATLMTEYIPTAVRGRFIVILESFWAVGWLLAAAIAYFLVPHTGWRFAFLVGALPALYIGLIRAHLPESVRYLLRKGRIDEARAIVTAIEEEQCPIASHAAVVANQRKRNSKLLSKNNMLESNIIEVNKAGSIEKEMKSPCTGVVEKDNNIITTDAKKDGKETITKGPGALWQPSLRRRTVMLWLAWFGIVFSYYGIFMWLPSLVYQQGFSVVKTSEYVFFMTIAQLPGYMCAAWLVEHWGRKYTLSVFLLGSGVASYFFGHAGTVTVLLISGALMSFFNLGAWGVMYAYTPELYPTAIRGLGCGWAAGVGRIGGMVAPMLVGVLLTAQWDMRHIFYVFAAMFVIIAVVVITLGTESKQRSLEQLEHQGA</sequence>
<feature type="transmembrane region" description="Helical" evidence="6">
    <location>
        <begin position="111"/>
        <end position="132"/>
    </location>
</feature>
<accession>A0ABS2GFJ6</accession>
<gene>
    <name evidence="8" type="ORF">H6A01_06385</name>
</gene>
<dbReference type="PANTHER" id="PTHR23511:SF34">
    <property type="entry name" value="SYNAPTIC VESICLE GLYCOPROTEIN 2"/>
    <property type="match status" value="1"/>
</dbReference>
<feature type="transmembrane region" description="Helical" evidence="6">
    <location>
        <begin position="308"/>
        <end position="333"/>
    </location>
</feature>
<evidence type="ECO:0000256" key="2">
    <source>
        <dbReference type="ARBA" id="ARBA00022448"/>
    </source>
</evidence>
<feature type="domain" description="Major facilitator superfamily (MFS) profile" evidence="7">
    <location>
        <begin position="20"/>
        <end position="485"/>
    </location>
</feature>
<protein>
    <submittedName>
        <fullName evidence="8">MFS transporter</fullName>
    </submittedName>
</protein>
<dbReference type="InterPro" id="IPR011701">
    <property type="entry name" value="MFS"/>
</dbReference>
<dbReference type="Gene3D" id="1.20.1250.20">
    <property type="entry name" value="MFS general substrate transporter like domains"/>
    <property type="match status" value="1"/>
</dbReference>
<feature type="transmembrane region" description="Helical" evidence="6">
    <location>
        <begin position="394"/>
        <end position="417"/>
    </location>
</feature>
<dbReference type="PROSITE" id="PS00216">
    <property type="entry name" value="SUGAR_TRANSPORT_1"/>
    <property type="match status" value="1"/>
</dbReference>
<keyword evidence="3 6" id="KW-0812">Transmembrane</keyword>
<evidence type="ECO:0000313" key="8">
    <source>
        <dbReference type="EMBL" id="MBM6912951.1"/>
    </source>
</evidence>
<evidence type="ECO:0000256" key="4">
    <source>
        <dbReference type="ARBA" id="ARBA00022989"/>
    </source>
</evidence>
<dbReference type="CDD" id="cd17316">
    <property type="entry name" value="MFS_SV2_like"/>
    <property type="match status" value="1"/>
</dbReference>
<feature type="transmembrane region" description="Helical" evidence="6">
    <location>
        <begin position="58"/>
        <end position="79"/>
    </location>
</feature>
<dbReference type="InterPro" id="IPR036259">
    <property type="entry name" value="MFS_trans_sf"/>
</dbReference>
<dbReference type="RefSeq" id="WP_205087956.1">
    <property type="nucleotide sequence ID" value="NZ_JACJLA010000010.1"/>
</dbReference>
<dbReference type="EMBL" id="JACJLA010000010">
    <property type="protein sequence ID" value="MBM6912951.1"/>
    <property type="molecule type" value="Genomic_DNA"/>
</dbReference>
<feature type="transmembrane region" description="Helical" evidence="6">
    <location>
        <begin position="429"/>
        <end position="455"/>
    </location>
</feature>
<comment type="caution">
    <text evidence="8">The sequence shown here is derived from an EMBL/GenBank/DDBJ whole genome shotgun (WGS) entry which is preliminary data.</text>
</comment>
<dbReference type="InterPro" id="IPR005829">
    <property type="entry name" value="Sugar_transporter_CS"/>
</dbReference>